<dbReference type="EC" id="1.18.1.2" evidence="3"/>
<gene>
    <name evidence="11" type="ORF">A9D14_00715</name>
</gene>
<evidence type="ECO:0000256" key="1">
    <source>
        <dbReference type="ARBA" id="ARBA00001974"/>
    </source>
</evidence>
<protein>
    <recommendedName>
        <fullName evidence="3">ferredoxin--NADP(+) reductase</fullName>
        <ecNumber evidence="3">1.18.1.2</ecNumber>
    </recommendedName>
</protein>
<dbReference type="Pfam" id="PF00970">
    <property type="entry name" value="FAD_binding_6"/>
    <property type="match status" value="1"/>
</dbReference>
<comment type="catalytic activity">
    <reaction evidence="9">
        <text>2 reduced [2Fe-2S]-[ferredoxin] + NADP(+) + H(+) = 2 oxidized [2Fe-2S]-[ferredoxin] + NADPH</text>
        <dbReference type="Rhea" id="RHEA:20125"/>
        <dbReference type="Rhea" id="RHEA-COMP:10000"/>
        <dbReference type="Rhea" id="RHEA-COMP:10001"/>
        <dbReference type="ChEBI" id="CHEBI:15378"/>
        <dbReference type="ChEBI" id="CHEBI:33737"/>
        <dbReference type="ChEBI" id="CHEBI:33738"/>
        <dbReference type="ChEBI" id="CHEBI:57783"/>
        <dbReference type="ChEBI" id="CHEBI:58349"/>
        <dbReference type="EC" id="1.18.1.2"/>
    </reaction>
</comment>
<dbReference type="InterPro" id="IPR008333">
    <property type="entry name" value="Cbr1-like_FAD-bd_dom"/>
</dbReference>
<evidence type="ECO:0000313" key="11">
    <source>
        <dbReference type="EMBL" id="ARU14962.1"/>
    </source>
</evidence>
<evidence type="ECO:0000256" key="3">
    <source>
        <dbReference type="ARBA" id="ARBA00013223"/>
    </source>
</evidence>
<dbReference type="EMBL" id="CP019602">
    <property type="protein sequence ID" value="ARU14962.1"/>
    <property type="molecule type" value="Genomic_DNA"/>
</dbReference>
<dbReference type="STRING" id="450378.GCA_001661675_00144"/>
<keyword evidence="4" id="KW-0285">Flavoprotein</keyword>
<keyword evidence="6" id="KW-0274">FAD</keyword>
<feature type="domain" description="FAD-binding FR-type" evidence="10">
    <location>
        <begin position="2"/>
        <end position="102"/>
    </location>
</feature>
<dbReference type="Gene3D" id="3.40.50.80">
    <property type="entry name" value="Nucleotide-binding domain of ferredoxin-NADP reductase (FNR) module"/>
    <property type="match status" value="1"/>
</dbReference>
<keyword evidence="7" id="KW-0521">NADP</keyword>
<evidence type="ECO:0000313" key="12">
    <source>
        <dbReference type="Proteomes" id="UP000195807"/>
    </source>
</evidence>
<accession>A0A1Z1F890</accession>
<keyword evidence="8" id="KW-0560">Oxidoreductase</keyword>
<dbReference type="Pfam" id="PF00175">
    <property type="entry name" value="NAD_binding_1"/>
    <property type="match status" value="1"/>
</dbReference>
<dbReference type="InterPro" id="IPR033892">
    <property type="entry name" value="FNR_bac"/>
</dbReference>
<dbReference type="InterPro" id="IPR017938">
    <property type="entry name" value="Riboflavin_synthase-like_b-brl"/>
</dbReference>
<dbReference type="AlphaFoldDB" id="A0A1Z1F890"/>
<evidence type="ECO:0000256" key="8">
    <source>
        <dbReference type="ARBA" id="ARBA00023002"/>
    </source>
</evidence>
<dbReference type="PROSITE" id="PS51384">
    <property type="entry name" value="FAD_FR"/>
    <property type="match status" value="1"/>
</dbReference>
<dbReference type="InterPro" id="IPR051930">
    <property type="entry name" value="FNR_type-1"/>
</dbReference>
<dbReference type="OrthoDB" id="9784483at2"/>
<name>A0A1Z1F890_9SPHN</name>
<keyword evidence="5" id="KW-0547">Nucleotide-binding</keyword>
<evidence type="ECO:0000256" key="4">
    <source>
        <dbReference type="ARBA" id="ARBA00022630"/>
    </source>
</evidence>
<dbReference type="GO" id="GO:0042167">
    <property type="term" value="P:heme catabolic process"/>
    <property type="evidence" value="ECO:0007669"/>
    <property type="project" value="TreeGrafter"/>
</dbReference>
<dbReference type="GO" id="GO:0004324">
    <property type="term" value="F:ferredoxin-NADP+ reductase activity"/>
    <property type="evidence" value="ECO:0007669"/>
    <property type="project" value="UniProtKB-EC"/>
</dbReference>
<comment type="similarity">
    <text evidence="2">Belongs to the ferredoxin--NADP reductase type 1 family.</text>
</comment>
<evidence type="ECO:0000256" key="9">
    <source>
        <dbReference type="ARBA" id="ARBA00047776"/>
    </source>
</evidence>
<keyword evidence="12" id="KW-1185">Reference proteome</keyword>
<dbReference type="SUPFAM" id="SSF63380">
    <property type="entry name" value="Riboflavin synthase domain-like"/>
    <property type="match status" value="1"/>
</dbReference>
<dbReference type="PANTHER" id="PTHR47878">
    <property type="entry name" value="OXIDOREDUCTASE FAD/NAD(P)-BINDING DOMAIN PROTEIN"/>
    <property type="match status" value="1"/>
</dbReference>
<dbReference type="SUPFAM" id="SSF52343">
    <property type="entry name" value="Ferredoxin reductase-like, C-terminal NADP-linked domain"/>
    <property type="match status" value="1"/>
</dbReference>
<evidence type="ECO:0000256" key="5">
    <source>
        <dbReference type="ARBA" id="ARBA00022741"/>
    </source>
</evidence>
<dbReference type="Gene3D" id="2.40.30.10">
    <property type="entry name" value="Translation factors"/>
    <property type="match status" value="1"/>
</dbReference>
<dbReference type="InterPro" id="IPR039261">
    <property type="entry name" value="FNR_nucleotide-bd"/>
</dbReference>
<sequence>MASLRTESVLSVNHWNDRLFSFRTTRDPSFRFESGHFVMLGMHLSGKPLMRAFSIASPHYADELEFFSIKVPDGPLTSQLQHIAPGQDIIVSNKPVGTLVIRDLRPGRTLYLFATGTGLAPFLSIVQDPETYEKFENVVVAHGVRTVGELAYSDFLGRELPEHPFLGEFVSGKLHYYPTVTREPFRNTGRLTQLVETGKLAADLGLPAIDPRLDRAMICGSAAMLRDMSGVLDELGFDISPGTGELGDYVIERAFAEK</sequence>
<reference evidence="11 12" key="1">
    <citation type="submission" date="2017-01" db="EMBL/GenBank/DDBJ databases">
        <title>Complete genome sequence of esterase-producing bacterium Croceicoccus marinus E4A9.</title>
        <authorList>
            <person name="Wu Y.-H."/>
            <person name="Cheng H."/>
            <person name="Xu L."/>
            <person name="Huo Y.-Y."/>
            <person name="Wang C.-S."/>
            <person name="Xu X.-W."/>
        </authorList>
    </citation>
    <scope>NUCLEOTIDE SEQUENCE [LARGE SCALE GENOMIC DNA]</scope>
    <source>
        <strain evidence="11 12">E4A9</strain>
    </source>
</reference>
<evidence type="ECO:0000256" key="6">
    <source>
        <dbReference type="ARBA" id="ARBA00022827"/>
    </source>
</evidence>
<proteinExistence type="inferred from homology"/>
<evidence type="ECO:0000256" key="2">
    <source>
        <dbReference type="ARBA" id="ARBA00008312"/>
    </source>
</evidence>
<dbReference type="GO" id="GO:0034599">
    <property type="term" value="P:cellular response to oxidative stress"/>
    <property type="evidence" value="ECO:0007669"/>
    <property type="project" value="TreeGrafter"/>
</dbReference>
<organism evidence="11 12">
    <name type="scientific">Croceicoccus marinus</name>
    <dbReference type="NCBI Taxonomy" id="450378"/>
    <lineage>
        <taxon>Bacteria</taxon>
        <taxon>Pseudomonadati</taxon>
        <taxon>Pseudomonadota</taxon>
        <taxon>Alphaproteobacteria</taxon>
        <taxon>Sphingomonadales</taxon>
        <taxon>Erythrobacteraceae</taxon>
        <taxon>Croceicoccus</taxon>
    </lineage>
</organism>
<dbReference type="Proteomes" id="UP000195807">
    <property type="component" value="Chromosome"/>
</dbReference>
<evidence type="ECO:0000256" key="7">
    <source>
        <dbReference type="ARBA" id="ARBA00022857"/>
    </source>
</evidence>
<dbReference type="GO" id="GO:0000166">
    <property type="term" value="F:nucleotide binding"/>
    <property type="evidence" value="ECO:0007669"/>
    <property type="project" value="UniProtKB-KW"/>
</dbReference>
<dbReference type="InterPro" id="IPR017927">
    <property type="entry name" value="FAD-bd_FR_type"/>
</dbReference>
<dbReference type="KEGG" id="cman:A9D14_00715"/>
<dbReference type="PRINTS" id="PR00410">
    <property type="entry name" value="PHEHYDRXLASE"/>
</dbReference>
<dbReference type="RefSeq" id="WP_066842102.1">
    <property type="nucleotide sequence ID" value="NZ_CP019602.1"/>
</dbReference>
<evidence type="ECO:0000259" key="10">
    <source>
        <dbReference type="PROSITE" id="PS51384"/>
    </source>
</evidence>
<comment type="cofactor">
    <cofactor evidence="1">
        <name>FAD</name>
        <dbReference type="ChEBI" id="CHEBI:57692"/>
    </cofactor>
</comment>
<dbReference type="InterPro" id="IPR001433">
    <property type="entry name" value="OxRdtase_FAD/NAD-bd"/>
</dbReference>
<dbReference type="PANTHER" id="PTHR47878:SF1">
    <property type="entry name" value="FLAVODOXIN_FERREDOXIN--NADP REDUCTASE"/>
    <property type="match status" value="1"/>
</dbReference>
<dbReference type="CDD" id="cd06195">
    <property type="entry name" value="FNR1"/>
    <property type="match status" value="1"/>
</dbReference>